<proteinExistence type="predicted"/>
<dbReference type="EMBL" id="JASHIF010000007">
    <property type="protein sequence ID" value="MDI9859269.1"/>
    <property type="molecule type" value="Genomic_DNA"/>
</dbReference>
<dbReference type="InterPro" id="IPR027417">
    <property type="entry name" value="P-loop_NTPase"/>
</dbReference>
<dbReference type="SUPFAM" id="SSF52540">
    <property type="entry name" value="P-loop containing nucleoside triphosphate hydrolases"/>
    <property type="match status" value="1"/>
</dbReference>
<evidence type="ECO:0000313" key="2">
    <source>
        <dbReference type="Proteomes" id="UP001236507"/>
    </source>
</evidence>
<gene>
    <name evidence="1" type="ORF">QM524_08620</name>
</gene>
<comment type="caution">
    <text evidence="1">The sequence shown here is derived from an EMBL/GenBank/DDBJ whole genome shotgun (WGS) entry which is preliminary data.</text>
</comment>
<keyword evidence="2" id="KW-1185">Reference proteome</keyword>
<dbReference type="RefSeq" id="WP_095167352.1">
    <property type="nucleotide sequence ID" value="NZ_JASHIF010000007.1"/>
</dbReference>
<sequence length="296" mass="33748">MNNDKKILTPISTKSPMDNDSDFVPMAQTTSPSIQMQDSNFVFFFGTAESGKSVILSSMLYYLSSQAGVLRPKLDTPNSKEAEVLLFDFLDNIRKGVLPNRTTRDRVTRIDLIFEPNNKSKKVPPIKLTFLETSGENHYEIRRGGNYHSSIDEYLNANIPLNFILVTDYDTAHNDDALMMSFLNELERKGKSLKSVNAILVVSKWDKSGSMGVSSVEQLDNFIRDRMPMTSQRMDTYGLNKSFYTIGHIEKNSIGEERLTKLNLQTAKVLSEWLYRSIVGVDINYEGTFWERFFGK</sequence>
<reference evidence="1 2" key="1">
    <citation type="submission" date="2023-05" db="EMBL/GenBank/DDBJ databases">
        <title>Novel species of genus Flectobacillus isolated from stream in China.</title>
        <authorList>
            <person name="Lu H."/>
        </authorList>
    </citation>
    <scope>NUCLEOTIDE SEQUENCE [LARGE SCALE GENOMIC DNA]</scope>
    <source>
        <strain evidence="1 2">KCTC 42575</strain>
    </source>
</reference>
<accession>A0ABT6Y715</accession>
<name>A0ABT6Y715_9BACT</name>
<protein>
    <submittedName>
        <fullName evidence="1">Uncharacterized protein</fullName>
    </submittedName>
</protein>
<organism evidence="1 2">
    <name type="scientific">Flectobacillus roseus</name>
    <dbReference type="NCBI Taxonomy" id="502259"/>
    <lineage>
        <taxon>Bacteria</taxon>
        <taxon>Pseudomonadati</taxon>
        <taxon>Bacteroidota</taxon>
        <taxon>Cytophagia</taxon>
        <taxon>Cytophagales</taxon>
        <taxon>Flectobacillaceae</taxon>
        <taxon>Flectobacillus</taxon>
    </lineage>
</organism>
<evidence type="ECO:0000313" key="1">
    <source>
        <dbReference type="EMBL" id="MDI9859269.1"/>
    </source>
</evidence>
<dbReference type="Proteomes" id="UP001236507">
    <property type="component" value="Unassembled WGS sequence"/>
</dbReference>